<keyword evidence="1" id="KW-1185">Reference proteome</keyword>
<organism evidence="1 2">
    <name type="scientific">Salmo salar</name>
    <name type="common">Atlantic salmon</name>
    <dbReference type="NCBI Taxonomy" id="8030"/>
    <lineage>
        <taxon>Eukaryota</taxon>
        <taxon>Metazoa</taxon>
        <taxon>Chordata</taxon>
        <taxon>Craniata</taxon>
        <taxon>Vertebrata</taxon>
        <taxon>Euteleostomi</taxon>
        <taxon>Actinopterygii</taxon>
        <taxon>Neopterygii</taxon>
        <taxon>Teleostei</taxon>
        <taxon>Protacanthopterygii</taxon>
        <taxon>Salmoniformes</taxon>
        <taxon>Salmonidae</taxon>
        <taxon>Salmoninae</taxon>
        <taxon>Salmo</taxon>
    </lineage>
</organism>
<evidence type="ECO:0000313" key="2">
    <source>
        <dbReference type="RefSeq" id="XP_045557871.1"/>
    </source>
</evidence>
<reference evidence="2" key="1">
    <citation type="submission" date="2025-08" db="UniProtKB">
        <authorList>
            <consortium name="RefSeq"/>
        </authorList>
    </citation>
    <scope>IDENTIFICATION</scope>
</reference>
<dbReference type="PANTHER" id="PTHR34754:SF1">
    <property type="entry name" value="COILED-COIL DOMAIN-CONTAINING PROTEIN 60"/>
    <property type="match status" value="1"/>
</dbReference>
<name>A0ABM3DGD3_SALSA</name>
<sequence>MAEEIRKIGALLDQPLSEKDQELITYVKHKFSTDFKKDHSYFSEKVVTRSDTKYGLKQNGQARKNYYRRQELLSKGFFSPVNKPYKTVGMLYSDNVDLFSTWLTSEDQKSLKTQWDKKFGKKTVISSKFTQEKTKKEENVRAPPVENLNGFFQLKQYMREMVSIRHALHTGRPLIYCLRDQDKPLLLMKKPVPPKTPCDRAISADKETIAPLSMNQQALDPEEEENLQRIQYRKQKLFLEKLQWIYMVLCGISHMRNRDLKTLVPLNSSYVNIIMKDTEKTNILLKQSHSYNPPLNYTRQLVSLAPEDCHSISRDVWDTFISHQDTTEPSKLTTIRTAGYKALQSGPRRKVGQREPDGDGYMPPWLLLDENTSLEKKTVKPGVDQSGMLERAKAQYRDVKKVLNVPMESIVFQKRKNRGERMRTLFNALMASKTNAGLSSLLTSLKSELKEPKSTTGLWFATLQSDATELSGDRDSKYNSILQKISEFQSFSNKKLPYSKEKFCLLVLSMSPNQLLRPAMQEALLFLTENVLLLLPRHLKQWYQYLKLPFPTTATAS</sequence>
<evidence type="ECO:0000313" key="1">
    <source>
        <dbReference type="Proteomes" id="UP001652741"/>
    </source>
</evidence>
<dbReference type="RefSeq" id="XP_045557871.1">
    <property type="nucleotide sequence ID" value="XM_045701915.1"/>
</dbReference>
<gene>
    <name evidence="2" type="primary">LOC106579684</name>
</gene>
<dbReference type="InterPro" id="IPR031526">
    <property type="entry name" value="DUF4698"/>
</dbReference>
<proteinExistence type="predicted"/>
<dbReference type="GeneID" id="106579684"/>
<dbReference type="PANTHER" id="PTHR34754">
    <property type="entry name" value="COILED-COIL DOMAIN-CONTAINING PROTEIN 60"/>
    <property type="match status" value="1"/>
</dbReference>
<protein>
    <submittedName>
        <fullName evidence="2">Uncharacterized protein</fullName>
    </submittedName>
</protein>
<accession>A0ABM3DGD3</accession>
<dbReference type="Proteomes" id="UP001652741">
    <property type="component" value="Chromosome ssa19"/>
</dbReference>